<dbReference type="Gene3D" id="2.170.16.10">
    <property type="entry name" value="Hedgehog/Intein (Hint) domain"/>
    <property type="match status" value="1"/>
</dbReference>
<evidence type="ECO:0000256" key="2">
    <source>
        <dbReference type="SAM" id="MobiDB-lite"/>
    </source>
</evidence>
<dbReference type="NCBIfam" id="TIGR01643">
    <property type="entry name" value="YD_repeat_2x"/>
    <property type="match status" value="1"/>
</dbReference>
<keyword evidence="3" id="KW-0472">Membrane</keyword>
<reference evidence="6" key="1">
    <citation type="journal article" date="2019" name="Int. J. Syst. Evol. Microbiol.">
        <title>The Global Catalogue of Microorganisms (GCM) 10K type strain sequencing project: providing services to taxonomists for standard genome sequencing and annotation.</title>
        <authorList>
            <consortium name="The Broad Institute Genomics Platform"/>
            <consortium name="The Broad Institute Genome Sequencing Center for Infectious Disease"/>
            <person name="Wu L."/>
            <person name="Ma J."/>
        </authorList>
    </citation>
    <scope>NUCLEOTIDE SEQUENCE [LARGE SCALE GENOMIC DNA]</scope>
    <source>
        <strain evidence="6">JCM 5052</strain>
    </source>
</reference>
<protein>
    <submittedName>
        <fullName evidence="5">RHS repeat-associated core domain-containing protein</fullName>
    </submittedName>
</protein>
<dbReference type="InterPro" id="IPR030934">
    <property type="entry name" value="Intein_C"/>
</dbReference>
<dbReference type="InterPro" id="IPR022385">
    <property type="entry name" value="Rhs_assc_core"/>
</dbReference>
<organism evidence="5 6">
    <name type="scientific">Streptomyces mordarskii</name>
    <dbReference type="NCBI Taxonomy" id="1226758"/>
    <lineage>
        <taxon>Bacteria</taxon>
        <taxon>Bacillati</taxon>
        <taxon>Actinomycetota</taxon>
        <taxon>Actinomycetes</taxon>
        <taxon>Kitasatosporales</taxon>
        <taxon>Streptomycetaceae</taxon>
        <taxon>Streptomyces</taxon>
    </lineage>
</organism>
<dbReference type="Pfam" id="PF25023">
    <property type="entry name" value="TEN_YD-shell"/>
    <property type="match status" value="1"/>
</dbReference>
<dbReference type="PANTHER" id="PTHR32305:SF17">
    <property type="entry name" value="TRNA NUCLEASE WAPA"/>
    <property type="match status" value="1"/>
</dbReference>
<dbReference type="SUPFAM" id="SSF51294">
    <property type="entry name" value="Hedgehog/intein (Hint) domain"/>
    <property type="match status" value="1"/>
</dbReference>
<evidence type="ECO:0000313" key="5">
    <source>
        <dbReference type="EMBL" id="GAA0551424.1"/>
    </source>
</evidence>
<evidence type="ECO:0000313" key="6">
    <source>
        <dbReference type="Proteomes" id="UP001501576"/>
    </source>
</evidence>
<dbReference type="InterPro" id="IPR050708">
    <property type="entry name" value="T6SS_VgrG/RHS"/>
</dbReference>
<sequence length="2299" mass="246604">MKRIVSARGVLLVRSRARRGRWLGRVAAVAGLSLVPGLLSPVTFESEAKGLGRPKLEAPRADEVIPLSPKTDRRTAALVKESEAADRSAAEAARRAQAREVTWPKAGTARLAVSGSGSATARPGGLPVTLGTAGGKAHATPSLSIQVMDEGRARKAGVKGVLLKAVASAEGGSAKLGISYADFAAAYGGDWAGRLTLLQLPACALTTPQKAGCRTQSPLRAVNKRHKEQLSTPLTFAAKSGGEAKVLAVAAAAKSGGGDYKATPLSASSTWESGGSSGSFTWTYPLGMPPAAAGPAPDLSISYDSGSVDGRTANTNNQGSWIGEGFDLTSSYIERKYGSCNDDGQDDKFDLCWKYDNASLVLNGKATELVKDDTSGTWRLKNDDASTVQHSTGADNGDDNGEYWTVTTGDGTKYVFGLNKLDGAAADDRTESVWTVPVFGDDEGEPGYSSGSSFGERDKKQAWRWNLDYVEDTHNNAMTYWYNAEHNNYAKNGKDDPGTDYIRGGYLKEIRYGQRADALFSATPSASNKVTFTVAERCMASGTGCDSLNEDHRDNWPDVPFDAVCKDGDKCTGNVGPSFFTRKRLTDITTYFWNADAPTPAYEPVDSWALEQTYLDPGDTGDSSDQSLWLDEIKRTGKRGSDIPLDPVKFTHTWLTNRVDGATDDILSLDKPRVKAITSEAGAQTIVDYAEADCVAGRTMPKADENTKRCFPVYWSPNGAADPQLDWFQKYPVTGVRTTDPKGGSEAVAHSYTYEGGAAWHYNDDPMTPAKQRTWSEWRGYGKVIHRTGAGDSTQSRTVTVYMRGMDGDRVLRPDGKGVDPDKRKTVAVKGITAAEITDSDPYAGFTRESVTYNGDVEVSGSISDPWSKRTATQHKSYADTEAYYVRTRATHDRTRITSGISPVDRVRTQTTTYDDFGMPATVEDGGDDAVSGDETCTRNWYARNDKAGISSLIARARTVSRKCSVTAADLDLPADSSRRGDVVSDVATAYDSTTWSEDQTPTRGEIRWTGRAKGYTDTNNPSWQKVETTTYDTLGRPKTVKDALDRTNTTTAYTPETAGPLTSTVTADAKGFPTITTVEPARGSPLKVTDPNKKITETEYDSLGRVTKVWLPNRSSAVKEKPNYVYGYKVTNASLPWISTGTLKGDGSGYNTTYEIFDSLLRPRQTQEPSPVGGRVISQTLYDDRGLAVSSQADIWDEKNGPSGEAVETDGGQAPTQTDTKYDGAGRPVQAVTKVRGADRWTTTTTYTGDTAATTAPAGGSAVAEVTNVLGRVTERREYSGTSPTGTKYTSTKFTYTPDGDQKTIVGPDNATWAYTYDLFGRLSTVDDPDKGKTSTHYDELDQISSTDDANKNTLLYEYDELGRKTGMWQSSKTAANKLASWTFDTLAKGQQDSATRYEGGVDGKAYTRKVTKYNSLYQPTGSQLLLPGNDPLVQAGVPSTLAFSTDYGLDGTVKKTGEPAVGGLSGESVSYTYNATGQQLTATGASSYLLDAVYSPVGDLRQLELGTSPASDSKKLYTSYEYEDGTRRLTRGFTRDETYGYLLQDLKYTQDDAGNVTSIFDSTNLGGTGKADYQCFGYDGYRRLAEAWTPRAADCADSGRTTENLGGAAPYWTSYTYNVAGQRESETQHAAAGDTTTTYAYGTAKGQPHPLAGTRTTKPGSTPPATAAYAYDAAGNTTTRPGTQAEQTLAWNTEGRLAASSEPAKGGKAATGTGYLYDADGELLIRRATTADGDTVLYLGATEVRLTARGSAKTLTGTRYYTGAGQTIAERTGTKGQSTTKLTFLAADHHGTGTLAVDAGTRAVTKRYTSPFGAPRGTKPTTWPDDKAFLGKPADSVTGLTHIGAREYDPVTGQFLSLDPLLTPDQGQSLNGYSYANQNPVTDSDPTGLCVDPGNGHCMPTNGGDAGKDAPPENHYPSGGGWHHGGGGGGGGSRGGGGGTASTSASYPTPAPSPGPPPVPGPYHDEKAGTGLFSALKLAVDFFGPDTSEWKKCGDFKLSGCLWAAADLPGPGKALKGVKIWKKARKAEKKADDAVDAAEKAVEKCHSFTEETQVELADGGHSDIEDIKVGDKVLATDPETGKSEARPVVATIVTNDDKDFTDLTVKTGDRPASIIATVTHPFWVTSEARWVDAGDVITGMQLRTDKGKAVTVTSVRHFTKLQRTYDLTVSRTHTYYVLAGATPVLVHNSNCGIRQHDKARGAAGVDEMTETFEKFYNKSDIYSESYGNGLDLWTPYGRRQVDIAVRNPDGNLHLYEVKVNKSNYTRGQRRKDEWLAKTYGFETSVVRRGTECPICNP</sequence>
<keyword evidence="3" id="KW-1133">Transmembrane helix</keyword>
<feature type="region of interest" description="Disordered" evidence="2">
    <location>
        <begin position="1871"/>
        <end position="1969"/>
    </location>
</feature>
<dbReference type="NCBIfam" id="TIGR01443">
    <property type="entry name" value="intein_Cterm"/>
    <property type="match status" value="1"/>
</dbReference>
<feature type="compositionally biased region" description="Polar residues" evidence="2">
    <location>
        <begin position="1871"/>
        <end position="1887"/>
    </location>
</feature>
<dbReference type="CDD" id="cd00081">
    <property type="entry name" value="Hint"/>
    <property type="match status" value="1"/>
</dbReference>
<dbReference type="InterPro" id="IPR031325">
    <property type="entry name" value="RHS_repeat"/>
</dbReference>
<feature type="transmembrane region" description="Helical" evidence="3">
    <location>
        <begin position="22"/>
        <end position="39"/>
    </location>
</feature>
<proteinExistence type="predicted"/>
<feature type="domain" description="Hint" evidence="4">
    <location>
        <begin position="2047"/>
        <end position="2148"/>
    </location>
</feature>
<dbReference type="NCBIfam" id="TIGR03696">
    <property type="entry name" value="Rhs_assc_core"/>
    <property type="match status" value="1"/>
</dbReference>
<feature type="region of interest" description="Disordered" evidence="2">
    <location>
        <begin position="1193"/>
        <end position="1225"/>
    </location>
</feature>
<dbReference type="PANTHER" id="PTHR32305">
    <property type="match status" value="1"/>
</dbReference>
<accession>A0ABP3NS01</accession>
<dbReference type="InterPro" id="IPR006530">
    <property type="entry name" value="YD"/>
</dbReference>
<evidence type="ECO:0000256" key="1">
    <source>
        <dbReference type="ARBA" id="ARBA00022737"/>
    </source>
</evidence>
<dbReference type="EMBL" id="BAAABZ010000059">
    <property type="protein sequence ID" value="GAA0551424.1"/>
    <property type="molecule type" value="Genomic_DNA"/>
</dbReference>
<dbReference type="Pfam" id="PF07591">
    <property type="entry name" value="PT-HINT"/>
    <property type="match status" value="1"/>
</dbReference>
<dbReference type="InterPro" id="IPR036844">
    <property type="entry name" value="Hint_dom_sf"/>
</dbReference>
<dbReference type="Proteomes" id="UP001501576">
    <property type="component" value="Unassembled WGS sequence"/>
</dbReference>
<dbReference type="Pfam" id="PF05593">
    <property type="entry name" value="RHS_repeat"/>
    <property type="match status" value="1"/>
</dbReference>
<dbReference type="PROSITE" id="PS50818">
    <property type="entry name" value="INTEIN_C_TER"/>
    <property type="match status" value="1"/>
</dbReference>
<evidence type="ECO:0000259" key="4">
    <source>
        <dbReference type="SMART" id="SM00306"/>
    </source>
</evidence>
<name>A0ABP3NS01_9ACTN</name>
<keyword evidence="6" id="KW-1185">Reference proteome</keyword>
<dbReference type="InterPro" id="IPR003587">
    <property type="entry name" value="Hint_dom_N"/>
</dbReference>
<dbReference type="SMART" id="SM00306">
    <property type="entry name" value="HintN"/>
    <property type="match status" value="1"/>
</dbReference>
<feature type="compositionally biased region" description="Gly residues" evidence="2">
    <location>
        <begin position="1920"/>
        <end position="1942"/>
    </location>
</feature>
<evidence type="ECO:0000256" key="3">
    <source>
        <dbReference type="SAM" id="Phobius"/>
    </source>
</evidence>
<gene>
    <name evidence="5" type="ORF">GCM10010390_62120</name>
</gene>
<comment type="caution">
    <text evidence="5">The sequence shown here is derived from an EMBL/GenBank/DDBJ whole genome shotgun (WGS) entry which is preliminary data.</text>
</comment>
<dbReference type="InterPro" id="IPR056823">
    <property type="entry name" value="TEN-like_YD-shell"/>
</dbReference>
<dbReference type="Gene3D" id="2.180.10.10">
    <property type="entry name" value="RHS repeat-associated core"/>
    <property type="match status" value="2"/>
</dbReference>
<keyword evidence="1" id="KW-0677">Repeat</keyword>
<feature type="compositionally biased region" description="Pro residues" evidence="2">
    <location>
        <begin position="1951"/>
        <end position="1963"/>
    </location>
</feature>
<keyword evidence="3" id="KW-0812">Transmembrane</keyword>